<dbReference type="EMBL" id="JACJID010000004">
    <property type="protein sequence ID" value="MBA8928049.1"/>
    <property type="molecule type" value="Genomic_DNA"/>
</dbReference>
<name>A0ABR6BMC5_9PSEU</name>
<dbReference type="RefSeq" id="WP_025356853.1">
    <property type="nucleotide sequence ID" value="NZ_BAAABQ010000030.1"/>
</dbReference>
<keyword evidence="2" id="KW-1185">Reference proteome</keyword>
<evidence type="ECO:0000313" key="2">
    <source>
        <dbReference type="Proteomes" id="UP000517916"/>
    </source>
</evidence>
<dbReference type="Proteomes" id="UP000517916">
    <property type="component" value="Unassembled WGS sequence"/>
</dbReference>
<proteinExistence type="predicted"/>
<accession>A0ABR6BMC5</accession>
<protein>
    <submittedName>
        <fullName evidence="1">Uncharacterized protein</fullName>
    </submittedName>
</protein>
<reference evidence="1 2" key="1">
    <citation type="submission" date="2020-08" db="EMBL/GenBank/DDBJ databases">
        <title>Genomic Encyclopedia of Archaeal and Bacterial Type Strains, Phase II (KMG-II): from individual species to whole genera.</title>
        <authorList>
            <person name="Goeker M."/>
        </authorList>
    </citation>
    <scope>NUCLEOTIDE SEQUENCE [LARGE SCALE GENOMIC DNA]</scope>
    <source>
        <strain evidence="1 2">DSM 43850</strain>
    </source>
</reference>
<comment type="caution">
    <text evidence="1">The sequence shown here is derived from an EMBL/GenBank/DDBJ whole genome shotgun (WGS) entry which is preliminary data.</text>
</comment>
<sequence>MGAVFDGDRIRFTDYKIVCASVHPSGELSASRIRDADWSPGTMPEIRTHEGETLFLPVAQADRLRDFCQVNGIPQVRRPPVWQDLLEPYVDTDHNEEHRSRVAERLVRAGLDSAEVERIRARVGGMMVAFNAKVMDWAGLYHHDVLLAASGALVPAAHVTALGDPVEFYWWTMRIADRTP</sequence>
<organism evidence="1 2">
    <name type="scientific">Kutzneria viridogrisea</name>
    <dbReference type="NCBI Taxonomy" id="47990"/>
    <lineage>
        <taxon>Bacteria</taxon>
        <taxon>Bacillati</taxon>
        <taxon>Actinomycetota</taxon>
        <taxon>Actinomycetes</taxon>
        <taxon>Pseudonocardiales</taxon>
        <taxon>Pseudonocardiaceae</taxon>
        <taxon>Kutzneria</taxon>
    </lineage>
</organism>
<evidence type="ECO:0000313" key="1">
    <source>
        <dbReference type="EMBL" id="MBA8928049.1"/>
    </source>
</evidence>
<gene>
    <name evidence="1" type="ORF">BC739_005266</name>
</gene>